<evidence type="ECO:0000256" key="3">
    <source>
        <dbReference type="ARBA" id="ARBA00022679"/>
    </source>
</evidence>
<dbReference type="InterPro" id="IPR029063">
    <property type="entry name" value="SAM-dependent_MTases_sf"/>
</dbReference>
<dbReference type="OrthoDB" id="3647at2759"/>
<keyword evidence="2" id="KW-0489">Methyltransferase</keyword>
<dbReference type="Gene3D" id="3.40.50.150">
    <property type="entry name" value="Vaccinia Virus protein VP39"/>
    <property type="match status" value="1"/>
</dbReference>
<dbReference type="Pfam" id="PF13649">
    <property type="entry name" value="Methyltransf_25"/>
    <property type="match status" value="1"/>
</dbReference>
<comment type="function">
    <text evidence="1">Responsible for methylating the 5'-cap structure of mRNAs.</text>
</comment>
<dbReference type="PROSITE" id="PS51562">
    <property type="entry name" value="RNA_CAP0_MT"/>
    <property type="match status" value="1"/>
</dbReference>
<dbReference type="eggNOG" id="ENOG502SDNW">
    <property type="taxonomic scope" value="Eukaryota"/>
</dbReference>
<dbReference type="GO" id="GO:0004482">
    <property type="term" value="F:mRNA 5'-cap (guanine-N7-)-methyltransferase activity"/>
    <property type="evidence" value="ECO:0007669"/>
    <property type="project" value="UniProtKB-EC"/>
</dbReference>
<evidence type="ECO:0000256" key="6">
    <source>
        <dbReference type="ARBA" id="ARBA00044712"/>
    </source>
</evidence>
<gene>
    <name evidence="9" type="ORF">UREG_06996</name>
</gene>
<reference evidence="10" key="1">
    <citation type="journal article" date="2009" name="Genome Res.">
        <title>Comparative genomic analyses of the human fungal pathogens Coccidioides and their relatives.</title>
        <authorList>
            <person name="Sharpton T.J."/>
            <person name="Stajich J.E."/>
            <person name="Rounsley S.D."/>
            <person name="Gardner M.J."/>
            <person name="Wortman J.R."/>
            <person name="Jordar V.S."/>
            <person name="Maiti R."/>
            <person name="Kodira C.D."/>
            <person name="Neafsey D.E."/>
            <person name="Zeng Q."/>
            <person name="Hung C.-Y."/>
            <person name="McMahan C."/>
            <person name="Muszewska A."/>
            <person name="Grynberg M."/>
            <person name="Mandel M.A."/>
            <person name="Kellner E.M."/>
            <person name="Barker B.M."/>
            <person name="Galgiani J.N."/>
            <person name="Orbach M.J."/>
            <person name="Kirkland T.N."/>
            <person name="Cole G.T."/>
            <person name="Henn M.R."/>
            <person name="Birren B.W."/>
            <person name="Taylor J.W."/>
        </authorList>
    </citation>
    <scope>NUCLEOTIDE SEQUENCE [LARGE SCALE GENOMIC DNA]</scope>
    <source>
        <strain evidence="10">UAMH 1704</strain>
    </source>
</reference>
<name>C4JWQ4_UNCRE</name>
<evidence type="ECO:0000256" key="1">
    <source>
        <dbReference type="ARBA" id="ARBA00003378"/>
    </source>
</evidence>
<keyword evidence="3" id="KW-0808">Transferase</keyword>
<evidence type="ECO:0000313" key="9">
    <source>
        <dbReference type="EMBL" id="EEP82131.1"/>
    </source>
</evidence>
<dbReference type="STRING" id="336963.C4JWQ4"/>
<dbReference type="InterPro" id="IPR004971">
    <property type="entry name" value="mRNA_G-N7_MeTrfase_dom"/>
</dbReference>
<dbReference type="SUPFAM" id="SSF53335">
    <property type="entry name" value="S-adenosyl-L-methionine-dependent methyltransferases"/>
    <property type="match status" value="1"/>
</dbReference>
<proteinExistence type="predicted"/>
<dbReference type="AlphaFoldDB" id="C4JWQ4"/>
<evidence type="ECO:0000256" key="2">
    <source>
        <dbReference type="ARBA" id="ARBA00022603"/>
    </source>
</evidence>
<dbReference type="VEuPathDB" id="FungiDB:UREG_06996"/>
<feature type="domain" description="MRNA cap 0 methyltransferase" evidence="8">
    <location>
        <begin position="1"/>
        <end position="241"/>
    </location>
</feature>
<comment type="catalytic activity">
    <reaction evidence="6">
        <text>a 5'-end (5'-triphosphoguanosine)-ribonucleoside in mRNA + S-adenosyl-L-methionine = a 5'-end (N(7)-methyl 5'-triphosphoguanosine)-ribonucleoside in mRNA + S-adenosyl-L-homocysteine</text>
        <dbReference type="Rhea" id="RHEA:67008"/>
        <dbReference type="Rhea" id="RHEA-COMP:17166"/>
        <dbReference type="Rhea" id="RHEA-COMP:17167"/>
        <dbReference type="ChEBI" id="CHEBI:57856"/>
        <dbReference type="ChEBI" id="CHEBI:59789"/>
        <dbReference type="ChEBI" id="CHEBI:156461"/>
        <dbReference type="ChEBI" id="CHEBI:167617"/>
        <dbReference type="EC" id="2.1.1.56"/>
    </reaction>
</comment>
<dbReference type="HOGENOM" id="CLU_049749_3_2_1"/>
<dbReference type="InParanoid" id="C4JWQ4"/>
<dbReference type="Proteomes" id="UP000002058">
    <property type="component" value="Unassembled WGS sequence"/>
</dbReference>
<dbReference type="KEGG" id="ure:UREG_06996"/>
<evidence type="ECO:0000256" key="4">
    <source>
        <dbReference type="ARBA" id="ARBA00032772"/>
    </source>
</evidence>
<accession>C4JWQ4</accession>
<evidence type="ECO:0000259" key="8">
    <source>
        <dbReference type="PROSITE" id="PS51562"/>
    </source>
</evidence>
<protein>
    <recommendedName>
        <fullName evidence="7">mRNA cap guanine-N(7) methyltransferase</fullName>
    </recommendedName>
    <alternativeName>
        <fullName evidence="4">mRNA (guanine-N(7))-methyltransferase</fullName>
    </alternativeName>
    <alternativeName>
        <fullName evidence="5">mRNA cap methyltransferase</fullName>
    </alternativeName>
</protein>
<dbReference type="PANTHER" id="PTHR43861">
    <property type="entry name" value="TRANS-ACONITATE 2-METHYLTRANSFERASE-RELATED"/>
    <property type="match status" value="1"/>
</dbReference>
<evidence type="ECO:0000256" key="7">
    <source>
        <dbReference type="ARBA" id="ARBA00049739"/>
    </source>
</evidence>
<evidence type="ECO:0000313" key="10">
    <source>
        <dbReference type="Proteomes" id="UP000002058"/>
    </source>
</evidence>
<dbReference type="RefSeq" id="XP_002584029.1">
    <property type="nucleotide sequence ID" value="XM_002583983.1"/>
</dbReference>
<dbReference type="InterPro" id="IPR041698">
    <property type="entry name" value="Methyltransf_25"/>
</dbReference>
<dbReference type="GeneID" id="8442536"/>
<dbReference type="EMBL" id="CH476618">
    <property type="protein sequence ID" value="EEP82131.1"/>
    <property type="molecule type" value="Genomic_DNA"/>
</dbReference>
<dbReference type="OMA" id="GHRYNDV"/>
<keyword evidence="10" id="KW-1185">Reference proteome</keyword>
<evidence type="ECO:0000256" key="5">
    <source>
        <dbReference type="ARBA" id="ARBA00033387"/>
    </source>
</evidence>
<sequence length="241" mass="26805">MATQYDHIGAEYNAIKALPVGALELAAIRSHIGDVGQLRVLDLACGTGYYSKKLIEWGAREVVGLDISEAMVNEARRQSSGDPRLEFHVADCSKPLESLDLGSFDLVIAIWMFNYVATEEEVFAIWQNIHNSLKPGGRCIGLTPNQDYLVKSFPEGPRFGLSLKGLEPIENGVKFQVTVHALNPFSFESYLLDRKIIETCAAKAGLSLRWMPPVNPNDSRVDYEDFLRLPHFKLFTGVCSV</sequence>
<dbReference type="CDD" id="cd02440">
    <property type="entry name" value="AdoMet_MTases"/>
    <property type="match status" value="1"/>
</dbReference>
<dbReference type="PANTHER" id="PTHR43861:SF1">
    <property type="entry name" value="TRANS-ACONITATE 2-METHYLTRANSFERASE"/>
    <property type="match status" value="1"/>
</dbReference>
<organism evidence="9 10">
    <name type="scientific">Uncinocarpus reesii (strain UAMH 1704)</name>
    <dbReference type="NCBI Taxonomy" id="336963"/>
    <lineage>
        <taxon>Eukaryota</taxon>
        <taxon>Fungi</taxon>
        <taxon>Dikarya</taxon>
        <taxon>Ascomycota</taxon>
        <taxon>Pezizomycotina</taxon>
        <taxon>Eurotiomycetes</taxon>
        <taxon>Eurotiomycetidae</taxon>
        <taxon>Onygenales</taxon>
        <taxon>Onygenaceae</taxon>
        <taxon>Uncinocarpus</taxon>
    </lineage>
</organism>